<feature type="domain" description="C2H2-type" evidence="1">
    <location>
        <begin position="352"/>
        <end position="377"/>
    </location>
</feature>
<proteinExistence type="predicted"/>
<feature type="domain" description="C2H2-type" evidence="1">
    <location>
        <begin position="325"/>
        <end position="348"/>
    </location>
</feature>
<organism evidence="2 3">
    <name type="scientific">Phlyctema vagabunda</name>
    <dbReference type="NCBI Taxonomy" id="108571"/>
    <lineage>
        <taxon>Eukaryota</taxon>
        <taxon>Fungi</taxon>
        <taxon>Dikarya</taxon>
        <taxon>Ascomycota</taxon>
        <taxon>Pezizomycotina</taxon>
        <taxon>Leotiomycetes</taxon>
        <taxon>Helotiales</taxon>
        <taxon>Dermateaceae</taxon>
        <taxon>Phlyctema</taxon>
    </lineage>
</organism>
<evidence type="ECO:0000313" key="3">
    <source>
        <dbReference type="Proteomes" id="UP001629113"/>
    </source>
</evidence>
<name>A0ABR4PSB0_9HELO</name>
<dbReference type="PANTHER" id="PTHR35391:SF7">
    <property type="entry name" value="C2H2-TYPE DOMAIN-CONTAINING PROTEIN"/>
    <property type="match status" value="1"/>
</dbReference>
<dbReference type="SMART" id="SM00355">
    <property type="entry name" value="ZnF_C2H2"/>
    <property type="match status" value="2"/>
</dbReference>
<dbReference type="InterPro" id="IPR013087">
    <property type="entry name" value="Znf_C2H2_type"/>
</dbReference>
<gene>
    <name evidence="2" type="ORF">PVAG01_02843</name>
</gene>
<evidence type="ECO:0000259" key="1">
    <source>
        <dbReference type="SMART" id="SM00355"/>
    </source>
</evidence>
<sequence>MGSASSKRISNAHKQVLDQGEIATKQISSLCGAALILFQRLRELSEAIDPKDKSSETYERDDMLNLLKELDSKFRDWGAESGAFYTDNLQNFKLRIKWTRQYRITFDELNSMISYLNKGIDSRTPQHHYPPYSKGMFYDLFRYIEDEPTPDETETTPIEMYHVLSKFGNSRFCEQRLLEMLAKGITLRRKFLEFRKESYIKICKEWEETLRETTMPTEEEAAALKPSLDLVASIRMWGRPGKKRVVLEGYNSSIDRTMSEKCHEPTQPEDSDIYGLTVIPHLEWAYPNVKFKYGQQFLCPLCYTDQNVKDYNEWEKHVYKDIGPYICKRCDIYFGSQQCWSDHEQSYHHKVYTCVDCKEVFRSSEQKAYRNHLEEVHSNTHYYPTVNPPSSGYNNFRAEHCPLCDDWEKIMADDDKSPLNFVEYSKILNQHLGAHMEQLALSTLPKGCWSLA</sequence>
<dbReference type="PANTHER" id="PTHR35391">
    <property type="entry name" value="C2H2-TYPE DOMAIN-CONTAINING PROTEIN-RELATED"/>
    <property type="match status" value="1"/>
</dbReference>
<keyword evidence="3" id="KW-1185">Reference proteome</keyword>
<reference evidence="2 3" key="1">
    <citation type="submission" date="2024-06" db="EMBL/GenBank/DDBJ databases">
        <title>Complete genome of Phlyctema vagabunda strain 19-DSS-EL-015.</title>
        <authorList>
            <person name="Fiorenzani C."/>
        </authorList>
    </citation>
    <scope>NUCLEOTIDE SEQUENCE [LARGE SCALE GENOMIC DNA]</scope>
    <source>
        <strain evidence="2 3">19-DSS-EL-015</strain>
    </source>
</reference>
<evidence type="ECO:0000313" key="2">
    <source>
        <dbReference type="EMBL" id="KAL3426052.1"/>
    </source>
</evidence>
<comment type="caution">
    <text evidence="2">The sequence shown here is derived from an EMBL/GenBank/DDBJ whole genome shotgun (WGS) entry which is preliminary data.</text>
</comment>
<dbReference type="Proteomes" id="UP001629113">
    <property type="component" value="Unassembled WGS sequence"/>
</dbReference>
<protein>
    <submittedName>
        <fullName evidence="2">Ankyrin repeat protein</fullName>
    </submittedName>
</protein>
<accession>A0ABR4PSB0</accession>
<dbReference type="EMBL" id="JBFCZG010000002">
    <property type="protein sequence ID" value="KAL3426052.1"/>
    <property type="molecule type" value="Genomic_DNA"/>
</dbReference>
<dbReference type="InterPro" id="IPR058925">
    <property type="entry name" value="zf-C2H2_AcuF"/>
</dbReference>
<dbReference type="Pfam" id="PF26082">
    <property type="entry name" value="zf-C2H2_AcuF"/>
    <property type="match status" value="1"/>
</dbReference>